<dbReference type="InParanoid" id="A0BTE9"/>
<feature type="transmembrane region" description="Helical" evidence="8">
    <location>
        <begin position="407"/>
        <end position="433"/>
    </location>
</feature>
<dbReference type="OrthoDB" id="184675at2759"/>
<dbReference type="EMBL" id="CT868016">
    <property type="protein sequence ID" value="CAK61816.1"/>
    <property type="molecule type" value="Genomic_DNA"/>
</dbReference>
<evidence type="ECO:0000256" key="4">
    <source>
        <dbReference type="ARBA" id="ARBA00022741"/>
    </source>
</evidence>
<dbReference type="STRING" id="5888.A0BTE9"/>
<dbReference type="GO" id="GO:0055085">
    <property type="term" value="P:transmembrane transport"/>
    <property type="evidence" value="ECO:0000318"/>
    <property type="project" value="GO_Central"/>
</dbReference>
<sequence length="619" mass="70392">MKITRVFPQNIPGIQLLNSNNQTSTSKSLKTNNLVDLSFENIEYSVRVMDPKSQQRGIVITQSQENKPILKGLTGICPGGQVTAILGSSGAGKTTLLNILACRVPKNSESQLRGRVLANHQEYDYEKFCLFASYIMQNDILMETMTPKEAFTFAASMKFSDPTTQMQRVTETLKSMKLEKCQNALIGGITFKGISGGERKRTSIGYELVSNPACILLDEPTSGLDSFTAFAIINELKQLASQQDRTVIFTIHSPSTDIFQLFDRIMLLVGGKFIYQGQKSNIIDHFQNLGFTCPQSSNPMDYYLSLMQVENLENQKHFNKMFQYYDQNCHPNVMQQITNGDNLLLPLKVIEITQIQQIKQIANRNLLAFTRDPLQFYIRIFQTIVQGLLLGGVFWKVADNEGSVSDLMGISGSLFFCVFNLVISAVLAIILTFPVEREIFLREESSKLYSISSYFIGKQILEIPLCIVLPILQELISYWMCGYHNTTEAVIMHLFVSILIYNWASGLGMLIGCIFSDLKAILGIAPYTLLPYVLFSGFFANPKFFYSWTRWIQYTSPITYSFEVLSRVEFKDQLYEVDPIDLYDFKFGTWTCIYVLIGFIFLFRIFAFMALYILKSKLQ</sequence>
<dbReference type="GeneID" id="5014998"/>
<feature type="transmembrane region" description="Helical" evidence="8">
    <location>
        <begin position="376"/>
        <end position="395"/>
    </location>
</feature>
<protein>
    <recommendedName>
        <fullName evidence="9">ABC transporter domain-containing protein</fullName>
    </recommendedName>
</protein>
<dbReference type="FunFam" id="3.40.50.300:FF:002483">
    <property type="entry name" value="Uncharacterized protein"/>
    <property type="match status" value="1"/>
</dbReference>
<dbReference type="Pfam" id="PF01061">
    <property type="entry name" value="ABC2_membrane"/>
    <property type="match status" value="1"/>
</dbReference>
<dbReference type="KEGG" id="ptm:GSPATT00032048001"/>
<evidence type="ECO:0000259" key="9">
    <source>
        <dbReference type="PROSITE" id="PS50893"/>
    </source>
</evidence>
<dbReference type="Pfam" id="PF00005">
    <property type="entry name" value="ABC_tran"/>
    <property type="match status" value="1"/>
</dbReference>
<proteinExistence type="predicted"/>
<dbReference type="SUPFAM" id="SSF52540">
    <property type="entry name" value="P-loop containing nucleoside triphosphate hydrolases"/>
    <property type="match status" value="1"/>
</dbReference>
<dbReference type="GO" id="GO:0016887">
    <property type="term" value="F:ATP hydrolysis activity"/>
    <property type="evidence" value="ECO:0007669"/>
    <property type="project" value="InterPro"/>
</dbReference>
<dbReference type="PANTHER" id="PTHR48041">
    <property type="entry name" value="ABC TRANSPORTER G FAMILY MEMBER 28"/>
    <property type="match status" value="1"/>
</dbReference>
<dbReference type="eggNOG" id="KOG0061">
    <property type="taxonomic scope" value="Eukaryota"/>
</dbReference>
<reference evidence="10 11" key="1">
    <citation type="journal article" date="2006" name="Nature">
        <title>Global trends of whole-genome duplications revealed by the ciliate Paramecium tetraurelia.</title>
        <authorList>
            <consortium name="Genoscope"/>
            <person name="Aury J.-M."/>
            <person name="Jaillon O."/>
            <person name="Duret L."/>
            <person name="Noel B."/>
            <person name="Jubin C."/>
            <person name="Porcel B.M."/>
            <person name="Segurens B."/>
            <person name="Daubin V."/>
            <person name="Anthouard V."/>
            <person name="Aiach N."/>
            <person name="Arnaiz O."/>
            <person name="Billaut A."/>
            <person name="Beisson J."/>
            <person name="Blanc I."/>
            <person name="Bouhouche K."/>
            <person name="Camara F."/>
            <person name="Duharcourt S."/>
            <person name="Guigo R."/>
            <person name="Gogendeau D."/>
            <person name="Katinka M."/>
            <person name="Keller A.-M."/>
            <person name="Kissmehl R."/>
            <person name="Klotz C."/>
            <person name="Koll F."/>
            <person name="Le Moue A."/>
            <person name="Lepere C."/>
            <person name="Malinsky S."/>
            <person name="Nowacki M."/>
            <person name="Nowak J.K."/>
            <person name="Plattner H."/>
            <person name="Poulain J."/>
            <person name="Ruiz F."/>
            <person name="Serrano V."/>
            <person name="Zagulski M."/>
            <person name="Dessen P."/>
            <person name="Betermier M."/>
            <person name="Weissenbach J."/>
            <person name="Scarpelli C."/>
            <person name="Schachter V."/>
            <person name="Sperling L."/>
            <person name="Meyer E."/>
            <person name="Cohen J."/>
            <person name="Wincker P."/>
        </authorList>
    </citation>
    <scope>NUCLEOTIDE SEQUENCE [LARGE SCALE GENOMIC DNA]</scope>
    <source>
        <strain evidence="10 11">Stock d4-2</strain>
    </source>
</reference>
<dbReference type="Pfam" id="PF19055">
    <property type="entry name" value="ABC2_membrane_7"/>
    <property type="match status" value="1"/>
</dbReference>
<keyword evidence="7 8" id="KW-0472">Membrane</keyword>
<feature type="transmembrane region" description="Helical" evidence="8">
    <location>
        <begin position="593"/>
        <end position="614"/>
    </location>
</feature>
<evidence type="ECO:0000256" key="6">
    <source>
        <dbReference type="ARBA" id="ARBA00022989"/>
    </source>
</evidence>
<evidence type="ECO:0000256" key="8">
    <source>
        <dbReference type="SAM" id="Phobius"/>
    </source>
</evidence>
<evidence type="ECO:0000313" key="10">
    <source>
        <dbReference type="EMBL" id="CAK61816.1"/>
    </source>
</evidence>
<dbReference type="PROSITE" id="PS50893">
    <property type="entry name" value="ABC_TRANSPORTER_2"/>
    <property type="match status" value="1"/>
</dbReference>
<dbReference type="GO" id="GO:0016020">
    <property type="term" value="C:membrane"/>
    <property type="evidence" value="ECO:0000318"/>
    <property type="project" value="GO_Central"/>
</dbReference>
<dbReference type="GO" id="GO:0042626">
    <property type="term" value="F:ATPase-coupled transmembrane transporter activity"/>
    <property type="evidence" value="ECO:0000318"/>
    <property type="project" value="GO_Central"/>
</dbReference>
<dbReference type="InterPro" id="IPR043926">
    <property type="entry name" value="ABCG_dom"/>
</dbReference>
<dbReference type="Gene3D" id="3.40.50.300">
    <property type="entry name" value="P-loop containing nucleotide triphosphate hydrolases"/>
    <property type="match status" value="1"/>
</dbReference>
<dbReference type="InterPro" id="IPR027417">
    <property type="entry name" value="P-loop_NTPase"/>
</dbReference>
<dbReference type="SMART" id="SM00382">
    <property type="entry name" value="AAA"/>
    <property type="match status" value="1"/>
</dbReference>
<dbReference type="InterPro" id="IPR013525">
    <property type="entry name" value="ABC2_TM"/>
</dbReference>
<evidence type="ECO:0000256" key="2">
    <source>
        <dbReference type="ARBA" id="ARBA00022448"/>
    </source>
</evidence>
<keyword evidence="3 8" id="KW-0812">Transmembrane</keyword>
<organism evidence="10 11">
    <name type="scientific">Paramecium tetraurelia</name>
    <dbReference type="NCBI Taxonomy" id="5888"/>
    <lineage>
        <taxon>Eukaryota</taxon>
        <taxon>Sar</taxon>
        <taxon>Alveolata</taxon>
        <taxon>Ciliophora</taxon>
        <taxon>Intramacronucleata</taxon>
        <taxon>Oligohymenophorea</taxon>
        <taxon>Peniculida</taxon>
        <taxon>Parameciidae</taxon>
        <taxon>Paramecium</taxon>
    </lineage>
</organism>
<dbReference type="InterPro" id="IPR003439">
    <property type="entry name" value="ABC_transporter-like_ATP-bd"/>
</dbReference>
<evidence type="ECO:0000256" key="1">
    <source>
        <dbReference type="ARBA" id="ARBA00004141"/>
    </source>
</evidence>
<evidence type="ECO:0000313" key="11">
    <source>
        <dbReference type="Proteomes" id="UP000000600"/>
    </source>
</evidence>
<evidence type="ECO:0000256" key="5">
    <source>
        <dbReference type="ARBA" id="ARBA00022840"/>
    </source>
</evidence>
<comment type="subcellular location">
    <subcellularLocation>
        <location evidence="1">Membrane</location>
        <topology evidence="1">Multi-pass membrane protein</topology>
    </subcellularLocation>
</comment>
<feature type="transmembrane region" description="Helical" evidence="8">
    <location>
        <begin position="520"/>
        <end position="540"/>
    </location>
</feature>
<dbReference type="GO" id="GO:0140359">
    <property type="term" value="F:ABC-type transporter activity"/>
    <property type="evidence" value="ECO:0007669"/>
    <property type="project" value="InterPro"/>
</dbReference>
<keyword evidence="2" id="KW-0813">Transport</keyword>
<evidence type="ECO:0000256" key="7">
    <source>
        <dbReference type="ARBA" id="ARBA00023136"/>
    </source>
</evidence>
<gene>
    <name evidence="10" type="ORF">GSPATT00032048001</name>
</gene>
<feature type="domain" description="ABC transporter" evidence="9">
    <location>
        <begin position="37"/>
        <end position="295"/>
    </location>
</feature>
<keyword evidence="5" id="KW-0067">ATP-binding</keyword>
<dbReference type="FunCoup" id="A0BTE9">
    <property type="interactions" value="7"/>
</dbReference>
<evidence type="ECO:0000256" key="3">
    <source>
        <dbReference type="ARBA" id="ARBA00022692"/>
    </source>
</evidence>
<dbReference type="Proteomes" id="UP000000600">
    <property type="component" value="Unassembled WGS sequence"/>
</dbReference>
<dbReference type="InterPro" id="IPR050352">
    <property type="entry name" value="ABCG_transporters"/>
</dbReference>
<dbReference type="GO" id="GO:0005524">
    <property type="term" value="F:ATP binding"/>
    <property type="evidence" value="ECO:0007669"/>
    <property type="project" value="UniProtKB-KW"/>
</dbReference>
<keyword evidence="6 8" id="KW-1133">Transmembrane helix</keyword>
<keyword evidence="4" id="KW-0547">Nucleotide-binding</keyword>
<accession>A0BTE9</accession>
<keyword evidence="11" id="KW-1185">Reference proteome</keyword>
<name>A0BTE9_PARTE</name>
<feature type="transmembrane region" description="Helical" evidence="8">
    <location>
        <begin position="492"/>
        <end position="513"/>
    </location>
</feature>
<dbReference type="OMA" id="HYCVQEK"/>
<dbReference type="AlphaFoldDB" id="A0BTE9"/>
<dbReference type="HOGENOM" id="CLU_000604_57_6_1"/>
<dbReference type="InterPro" id="IPR003593">
    <property type="entry name" value="AAA+_ATPase"/>
</dbReference>
<dbReference type="PANTHER" id="PTHR48041:SF139">
    <property type="entry name" value="PROTEIN SCARLET"/>
    <property type="match status" value="1"/>
</dbReference>
<dbReference type="RefSeq" id="XP_001429214.1">
    <property type="nucleotide sequence ID" value="XM_001429177.1"/>
</dbReference>